<organism evidence="1 2">
    <name type="scientific">Variovorax terrae</name>
    <dbReference type="NCBI Taxonomy" id="2923278"/>
    <lineage>
        <taxon>Bacteria</taxon>
        <taxon>Pseudomonadati</taxon>
        <taxon>Pseudomonadota</taxon>
        <taxon>Betaproteobacteria</taxon>
        <taxon>Burkholderiales</taxon>
        <taxon>Comamonadaceae</taxon>
        <taxon>Variovorax</taxon>
    </lineage>
</organism>
<dbReference type="EMBL" id="JALGBI010000001">
    <property type="protein sequence ID" value="MCJ0761752.1"/>
    <property type="molecule type" value="Genomic_DNA"/>
</dbReference>
<protein>
    <submittedName>
        <fullName evidence="1">DUF1289 domain-containing protein</fullName>
    </submittedName>
</protein>
<dbReference type="InterPro" id="IPR010710">
    <property type="entry name" value="DUF1289"/>
</dbReference>
<dbReference type="Pfam" id="PF06945">
    <property type="entry name" value="DUF1289"/>
    <property type="match status" value="1"/>
</dbReference>
<keyword evidence="2" id="KW-1185">Reference proteome</keyword>
<comment type="caution">
    <text evidence="1">The sequence shown here is derived from an EMBL/GenBank/DDBJ whole genome shotgun (WGS) entry which is preliminary data.</text>
</comment>
<dbReference type="AlphaFoldDB" id="A0A9X2AMW8"/>
<reference evidence="1" key="1">
    <citation type="submission" date="2022-03" db="EMBL/GenBank/DDBJ databases">
        <authorList>
            <person name="Woo C.Y."/>
        </authorList>
    </citation>
    <scope>NUCLEOTIDE SEQUENCE</scope>
    <source>
        <strain evidence="1">CYS-02</strain>
    </source>
</reference>
<name>A0A9X2AMW8_9BURK</name>
<proteinExistence type="predicted"/>
<accession>A0A9X2AMW8</accession>
<dbReference type="RefSeq" id="WP_243303101.1">
    <property type="nucleotide sequence ID" value="NZ_JALGBI010000001.1"/>
</dbReference>
<evidence type="ECO:0000313" key="1">
    <source>
        <dbReference type="EMBL" id="MCJ0761752.1"/>
    </source>
</evidence>
<dbReference type="Proteomes" id="UP001139447">
    <property type="component" value="Unassembled WGS sequence"/>
</dbReference>
<sequence length="58" mass="6030">MGAAGPAAPGGARPDAAGDLCEGCFRTLDEIAGWSRMDDEAKRAVWALIERRAGLVEA</sequence>
<gene>
    <name evidence="1" type="ORF">MMF98_00890</name>
</gene>
<evidence type="ECO:0000313" key="2">
    <source>
        <dbReference type="Proteomes" id="UP001139447"/>
    </source>
</evidence>